<proteinExistence type="predicted"/>
<dbReference type="RefSeq" id="WP_189677908.1">
    <property type="nucleotide sequence ID" value="NZ_BNAQ01000018.1"/>
</dbReference>
<comment type="caution">
    <text evidence="2">The sequence shown here is derived from an EMBL/GenBank/DDBJ whole genome shotgun (WGS) entry which is preliminary data.</text>
</comment>
<evidence type="ECO:0000313" key="3">
    <source>
        <dbReference type="Proteomes" id="UP000652430"/>
    </source>
</evidence>
<sequence>MRITNVVLLGTALLAAPTLAQTVPAKNNAALKTAHTVDDGGARNGANSFTQAQAREHIAKSGFTNVSGLTKDKSGVWHGSARKGAHTVHVALDFKGNVSTAK</sequence>
<feature type="signal peptide" evidence="1">
    <location>
        <begin position="1"/>
        <end position="20"/>
    </location>
</feature>
<protein>
    <recommendedName>
        <fullName evidence="4">PepSY domain-containing protein</fullName>
    </recommendedName>
</protein>
<dbReference type="Proteomes" id="UP000652430">
    <property type="component" value="Unassembled WGS sequence"/>
</dbReference>
<gene>
    <name evidence="2" type="ORF">GCM10008023_41730</name>
</gene>
<evidence type="ECO:0008006" key="4">
    <source>
        <dbReference type="Google" id="ProtNLM"/>
    </source>
</evidence>
<feature type="chain" id="PRO_5047047077" description="PepSY domain-containing protein" evidence="1">
    <location>
        <begin position="21"/>
        <end position="102"/>
    </location>
</feature>
<evidence type="ECO:0000256" key="1">
    <source>
        <dbReference type="SAM" id="SignalP"/>
    </source>
</evidence>
<keyword evidence="1" id="KW-0732">Signal</keyword>
<evidence type="ECO:0000313" key="2">
    <source>
        <dbReference type="EMBL" id="GHH26749.1"/>
    </source>
</evidence>
<accession>A0ABQ3M4R0</accession>
<name>A0ABQ3M4R0_9SPHN</name>
<keyword evidence="3" id="KW-1185">Reference proteome</keyword>
<dbReference type="EMBL" id="BNAQ01000018">
    <property type="protein sequence ID" value="GHH26749.1"/>
    <property type="molecule type" value="Genomic_DNA"/>
</dbReference>
<reference evidence="3" key="1">
    <citation type="journal article" date="2019" name="Int. J. Syst. Evol. Microbiol.">
        <title>The Global Catalogue of Microorganisms (GCM) 10K type strain sequencing project: providing services to taxonomists for standard genome sequencing and annotation.</title>
        <authorList>
            <consortium name="The Broad Institute Genomics Platform"/>
            <consortium name="The Broad Institute Genome Sequencing Center for Infectious Disease"/>
            <person name="Wu L."/>
            <person name="Ma J."/>
        </authorList>
    </citation>
    <scope>NUCLEOTIDE SEQUENCE [LARGE SCALE GENOMIC DNA]</scope>
    <source>
        <strain evidence="3">CGMCC 1.8957</strain>
    </source>
</reference>
<organism evidence="2 3">
    <name type="scientific">Sphingomonas glacialis</name>
    <dbReference type="NCBI Taxonomy" id="658225"/>
    <lineage>
        <taxon>Bacteria</taxon>
        <taxon>Pseudomonadati</taxon>
        <taxon>Pseudomonadota</taxon>
        <taxon>Alphaproteobacteria</taxon>
        <taxon>Sphingomonadales</taxon>
        <taxon>Sphingomonadaceae</taxon>
        <taxon>Sphingomonas</taxon>
    </lineage>
</organism>